<dbReference type="CDD" id="cd06261">
    <property type="entry name" value="TM_PBP2"/>
    <property type="match status" value="1"/>
</dbReference>
<keyword evidence="6 8" id="KW-1133">Transmembrane helix</keyword>
<keyword evidence="7 8" id="KW-0472">Membrane</keyword>
<evidence type="ECO:0000259" key="9">
    <source>
        <dbReference type="PROSITE" id="PS50928"/>
    </source>
</evidence>
<dbReference type="SUPFAM" id="SSF161098">
    <property type="entry name" value="MetI-like"/>
    <property type="match status" value="1"/>
</dbReference>
<keyword evidence="11" id="KW-1185">Reference proteome</keyword>
<dbReference type="Gene3D" id="1.10.3720.10">
    <property type="entry name" value="MetI-like"/>
    <property type="match status" value="1"/>
</dbReference>
<dbReference type="GO" id="GO:0055085">
    <property type="term" value="P:transmembrane transport"/>
    <property type="evidence" value="ECO:0007669"/>
    <property type="project" value="InterPro"/>
</dbReference>
<reference evidence="10 11" key="1">
    <citation type="submission" date="2016-10" db="EMBL/GenBank/DDBJ databases">
        <authorList>
            <person name="de Groot N.N."/>
        </authorList>
    </citation>
    <scope>NUCLEOTIDE SEQUENCE [LARGE SCALE GENOMIC DNA]</scope>
    <source>
        <strain evidence="10 11">DSM 26915</strain>
    </source>
</reference>
<name>A0A1H5YNV1_9RHOB</name>
<keyword evidence="5 8" id="KW-0812">Transmembrane</keyword>
<sequence length="547" mass="61052">MSDTSAPTETAQSGPMLAADGTPLKKSLARALRRQKLRALLLIAPLLIFVLVSFVAPIADMLFRSVENQIVSETLPRTTNALADWDADASDSPDEPVFEALFYDFFLAQERKLHTRLGTRLNYEMTGMSSLMRQSGRKVDDISDVYFDQFDDLDKNWDEAEPWAQLMGAPDWVAKMEGWEKGDRLPAFKLAPGIADLLPKTAEIYGEFAKFTINEDEKSLLKEEPWGVVHTALYQDLMAADVSSYTGPQAEMLKTADAAVVGFETVGFKDGFIEIDEDWGSREVWTTIQMYSPAYTNGYFLNAVDMQKTVDGPQMRDEDEQIYFTLFKRTMFMSLVITFSCILLGYPVAWLLANLPSRTANLLMILVLLPFWTSLLVRTSAWKVMLQQQGVINDVLVWMGLVADESRLVMINNQLGTIIAMTHILLPFMILPLYSVMQTIPPSYLRAAKSLGATNWTAFWRVYFPQSVPGIGAGSILVFILAIGYYITPEIVGGTTGTFISNRIAYHISSSLNWGLAAALGTILLGVVLLLYYVYDKIVGIDNVKLG</sequence>
<evidence type="ECO:0000256" key="8">
    <source>
        <dbReference type="RuleBase" id="RU363032"/>
    </source>
</evidence>
<comment type="subcellular location">
    <subcellularLocation>
        <location evidence="1 8">Cell membrane</location>
        <topology evidence="1 8">Multi-pass membrane protein</topology>
    </subcellularLocation>
</comment>
<dbReference type="PANTHER" id="PTHR42929:SF5">
    <property type="entry name" value="ABC TRANSPORTER PERMEASE PROTEIN"/>
    <property type="match status" value="1"/>
</dbReference>
<dbReference type="InterPro" id="IPR035906">
    <property type="entry name" value="MetI-like_sf"/>
</dbReference>
<evidence type="ECO:0000313" key="10">
    <source>
        <dbReference type="EMBL" id="SEG25332.1"/>
    </source>
</evidence>
<proteinExistence type="inferred from homology"/>
<feature type="transmembrane region" description="Helical" evidence="8">
    <location>
        <begin position="415"/>
        <end position="436"/>
    </location>
</feature>
<evidence type="ECO:0000313" key="11">
    <source>
        <dbReference type="Proteomes" id="UP000236752"/>
    </source>
</evidence>
<evidence type="ECO:0000256" key="3">
    <source>
        <dbReference type="ARBA" id="ARBA00022448"/>
    </source>
</evidence>
<dbReference type="PANTHER" id="PTHR42929">
    <property type="entry name" value="INNER MEMBRANE ABC TRANSPORTER PERMEASE PROTEIN YDCU-RELATED-RELATED"/>
    <property type="match status" value="1"/>
</dbReference>
<feature type="domain" description="ABC transmembrane type-1" evidence="9">
    <location>
        <begin position="327"/>
        <end position="535"/>
    </location>
</feature>
<dbReference type="Pfam" id="PF00528">
    <property type="entry name" value="BPD_transp_1"/>
    <property type="match status" value="1"/>
</dbReference>
<protein>
    <submittedName>
        <fullName evidence="10">Putative spermidine/putrescine transport system permease protein</fullName>
    </submittedName>
</protein>
<accession>A0A1H5YNV1</accession>
<evidence type="ECO:0000256" key="1">
    <source>
        <dbReference type="ARBA" id="ARBA00004651"/>
    </source>
</evidence>
<keyword evidence="3 8" id="KW-0813">Transport</keyword>
<comment type="similarity">
    <text evidence="2">Belongs to the binding-protein-dependent transport system permease family. CysTW subfamily.</text>
</comment>
<gene>
    <name evidence="10" type="ORF">SAMN04488045_2173</name>
</gene>
<dbReference type="OrthoDB" id="9807047at2"/>
<dbReference type="RefSeq" id="WP_103910508.1">
    <property type="nucleotide sequence ID" value="NZ_FNUZ01000003.1"/>
</dbReference>
<organism evidence="10 11">
    <name type="scientific">Thalassococcus halodurans</name>
    <dbReference type="NCBI Taxonomy" id="373675"/>
    <lineage>
        <taxon>Bacteria</taxon>
        <taxon>Pseudomonadati</taxon>
        <taxon>Pseudomonadota</taxon>
        <taxon>Alphaproteobacteria</taxon>
        <taxon>Rhodobacterales</taxon>
        <taxon>Roseobacteraceae</taxon>
        <taxon>Thalassococcus</taxon>
    </lineage>
</organism>
<dbReference type="InterPro" id="IPR000515">
    <property type="entry name" value="MetI-like"/>
</dbReference>
<dbReference type="GO" id="GO:0005886">
    <property type="term" value="C:plasma membrane"/>
    <property type="evidence" value="ECO:0007669"/>
    <property type="project" value="UniProtKB-SubCell"/>
</dbReference>
<feature type="transmembrane region" description="Helical" evidence="8">
    <location>
        <begin position="360"/>
        <end position="377"/>
    </location>
</feature>
<evidence type="ECO:0000256" key="7">
    <source>
        <dbReference type="ARBA" id="ARBA00023136"/>
    </source>
</evidence>
<feature type="transmembrane region" description="Helical" evidence="8">
    <location>
        <begin position="331"/>
        <end position="353"/>
    </location>
</feature>
<dbReference type="EMBL" id="FNUZ01000003">
    <property type="protein sequence ID" value="SEG25332.1"/>
    <property type="molecule type" value="Genomic_DNA"/>
</dbReference>
<feature type="transmembrane region" description="Helical" evidence="8">
    <location>
        <begin position="39"/>
        <end position="59"/>
    </location>
</feature>
<keyword evidence="4" id="KW-1003">Cell membrane</keyword>
<dbReference type="Proteomes" id="UP000236752">
    <property type="component" value="Unassembled WGS sequence"/>
</dbReference>
<dbReference type="AlphaFoldDB" id="A0A1H5YNV1"/>
<feature type="transmembrane region" description="Helical" evidence="8">
    <location>
        <begin position="468"/>
        <end position="487"/>
    </location>
</feature>
<feature type="transmembrane region" description="Helical" evidence="8">
    <location>
        <begin position="514"/>
        <end position="535"/>
    </location>
</feature>
<dbReference type="PROSITE" id="PS50928">
    <property type="entry name" value="ABC_TM1"/>
    <property type="match status" value="1"/>
</dbReference>
<evidence type="ECO:0000256" key="6">
    <source>
        <dbReference type="ARBA" id="ARBA00022989"/>
    </source>
</evidence>
<evidence type="ECO:0000256" key="5">
    <source>
        <dbReference type="ARBA" id="ARBA00022692"/>
    </source>
</evidence>
<evidence type="ECO:0000256" key="4">
    <source>
        <dbReference type="ARBA" id="ARBA00022475"/>
    </source>
</evidence>
<evidence type="ECO:0000256" key="2">
    <source>
        <dbReference type="ARBA" id="ARBA00007069"/>
    </source>
</evidence>